<keyword evidence="2" id="KW-1185">Reference proteome</keyword>
<reference evidence="1 2" key="1">
    <citation type="submission" date="2020-03" db="EMBL/GenBank/DDBJ databases">
        <title>Genomic Encyclopedia of Type Strains, Phase III (KMG-III): the genomes of soil and plant-associated and newly described type strains.</title>
        <authorList>
            <person name="Whitman W."/>
        </authorList>
    </citation>
    <scope>NUCLEOTIDE SEQUENCE [LARGE SCALE GENOMIC DNA]</scope>
    <source>
        <strain evidence="1 2">CECT 8804</strain>
    </source>
</reference>
<sequence>MMFESETAARVRIGLTYLWRHGRVPKLTVPTLLTELIQVRKLFDRDPRMPLLADKVTAKAFAASQLGREWVVPLLWSGIELPLQAPVDGPIVVKSRHGCNQNVFVRSGAADWRRARSSSAKWMRGHYGWWLDEWAYAHIPRGLLIEPMIGRDGELPLDYKVFVFGGQATHVQVHLDRERRHRWVLYDRDWHALGSDKSTVARPTALQAMLDAAETLAADFDFVRVDFYQPDEQPLFGEMSFYPGSGLCPIDPPALNEGMGRLWLAAQAKGCIARQLRA</sequence>
<accession>A0ABX0TSC6</accession>
<protein>
    <recommendedName>
        <fullName evidence="3">Polysaccharide biosynthesis protein</fullName>
    </recommendedName>
</protein>
<evidence type="ECO:0000313" key="2">
    <source>
        <dbReference type="Proteomes" id="UP000727456"/>
    </source>
</evidence>
<proteinExistence type="predicted"/>
<evidence type="ECO:0000313" key="1">
    <source>
        <dbReference type="EMBL" id="NIJ06700.1"/>
    </source>
</evidence>
<name>A0ABX0TSC6_9SPHN</name>
<dbReference type="Proteomes" id="UP000727456">
    <property type="component" value="Unassembled WGS sequence"/>
</dbReference>
<dbReference type="RefSeq" id="WP_243843197.1">
    <property type="nucleotide sequence ID" value="NZ_JAAOZC010000001.1"/>
</dbReference>
<dbReference type="EMBL" id="JAAOZC010000001">
    <property type="protein sequence ID" value="NIJ06700.1"/>
    <property type="molecule type" value="Genomic_DNA"/>
</dbReference>
<gene>
    <name evidence="1" type="ORF">FHS31_000282</name>
</gene>
<dbReference type="InterPro" id="IPR029465">
    <property type="entry name" value="ATPgrasp_TupA"/>
</dbReference>
<comment type="caution">
    <text evidence="1">The sequence shown here is derived from an EMBL/GenBank/DDBJ whole genome shotgun (WGS) entry which is preliminary data.</text>
</comment>
<organism evidence="1 2">
    <name type="scientific">Sphingomonas vulcanisoli</name>
    <dbReference type="NCBI Taxonomy" id="1658060"/>
    <lineage>
        <taxon>Bacteria</taxon>
        <taxon>Pseudomonadati</taxon>
        <taxon>Pseudomonadota</taxon>
        <taxon>Alphaproteobacteria</taxon>
        <taxon>Sphingomonadales</taxon>
        <taxon>Sphingomonadaceae</taxon>
        <taxon>Sphingomonas</taxon>
    </lineage>
</organism>
<evidence type="ECO:0008006" key="3">
    <source>
        <dbReference type="Google" id="ProtNLM"/>
    </source>
</evidence>
<dbReference type="Pfam" id="PF14305">
    <property type="entry name" value="ATPgrasp_TupA"/>
    <property type="match status" value="1"/>
</dbReference>
<dbReference type="SUPFAM" id="SSF56059">
    <property type="entry name" value="Glutathione synthetase ATP-binding domain-like"/>
    <property type="match status" value="1"/>
</dbReference>